<proteinExistence type="predicted"/>
<protein>
    <submittedName>
        <fullName evidence="1">Uncharacterized protein</fullName>
    </submittedName>
</protein>
<dbReference type="EMBL" id="CAJZBQ010000008">
    <property type="protein sequence ID" value="CAG9312642.1"/>
    <property type="molecule type" value="Genomic_DNA"/>
</dbReference>
<organism evidence="1 2">
    <name type="scientific">Blepharisma stoltei</name>
    <dbReference type="NCBI Taxonomy" id="1481888"/>
    <lineage>
        <taxon>Eukaryota</taxon>
        <taxon>Sar</taxon>
        <taxon>Alveolata</taxon>
        <taxon>Ciliophora</taxon>
        <taxon>Postciliodesmatophora</taxon>
        <taxon>Heterotrichea</taxon>
        <taxon>Heterotrichida</taxon>
        <taxon>Blepharismidae</taxon>
        <taxon>Blepharisma</taxon>
    </lineage>
</organism>
<evidence type="ECO:0000313" key="1">
    <source>
        <dbReference type="EMBL" id="CAG9312642.1"/>
    </source>
</evidence>
<dbReference type="Proteomes" id="UP001162131">
    <property type="component" value="Unassembled WGS sequence"/>
</dbReference>
<evidence type="ECO:0000313" key="2">
    <source>
        <dbReference type="Proteomes" id="UP001162131"/>
    </source>
</evidence>
<gene>
    <name evidence="1" type="ORF">BSTOLATCC_MIC7168</name>
</gene>
<keyword evidence="2" id="KW-1185">Reference proteome</keyword>
<comment type="caution">
    <text evidence="1">The sequence shown here is derived from an EMBL/GenBank/DDBJ whole genome shotgun (WGS) entry which is preliminary data.</text>
</comment>
<name>A0AAU9IGN4_9CILI</name>
<accession>A0AAU9IGN4</accession>
<sequence length="202" mass="23494">MNPYLLQVSPQMIESNSQEFLGKSFLPTFPKLPSPKQKLKRLAKNKSAKSSFFNRLLVVNSHSLEKIPNDDNKEKYKQDRKCRKAHSWMKETENSYENEYSSFDSIHKKDDDMMSTKSKKSTHDSKHTHKISSSFEYKKRLKSINSSGQWLESISCRKSLIPIKDSGGGSRLSLMPVLSESKHLRSRFIKSYSRSRFMSFKL</sequence>
<dbReference type="AlphaFoldDB" id="A0AAU9IGN4"/>
<reference evidence="1" key="1">
    <citation type="submission" date="2021-09" db="EMBL/GenBank/DDBJ databases">
        <authorList>
            <consortium name="AG Swart"/>
            <person name="Singh M."/>
            <person name="Singh A."/>
            <person name="Seah K."/>
            <person name="Emmerich C."/>
        </authorList>
    </citation>
    <scope>NUCLEOTIDE SEQUENCE</scope>
    <source>
        <strain evidence="1">ATCC30299</strain>
    </source>
</reference>